<feature type="transmembrane region" description="Helical" evidence="1">
    <location>
        <begin position="9"/>
        <end position="31"/>
    </location>
</feature>
<keyword evidence="3" id="KW-1185">Reference proteome</keyword>
<feature type="transmembrane region" description="Helical" evidence="1">
    <location>
        <begin position="68"/>
        <end position="90"/>
    </location>
</feature>
<keyword evidence="1" id="KW-0812">Transmembrane</keyword>
<dbReference type="STRING" id="871963.Desdi_2067"/>
<keyword evidence="1" id="KW-1133">Transmembrane helix</keyword>
<reference evidence="3" key="1">
    <citation type="submission" date="2012-02" db="EMBL/GenBank/DDBJ databases">
        <title>Complete sequence of Desulfitobacterium dichloroeliminans LMG P-21439.</title>
        <authorList>
            <person name="Lucas S."/>
            <person name="Han J."/>
            <person name="Lapidus A."/>
            <person name="Cheng J.-F."/>
            <person name="Goodwin L."/>
            <person name="Pitluck S."/>
            <person name="Peters L."/>
            <person name="Ovchinnikova G."/>
            <person name="Teshima H."/>
            <person name="Detter J.C."/>
            <person name="Han C."/>
            <person name="Tapia R."/>
            <person name="Land M."/>
            <person name="Hauser L."/>
            <person name="Kyrpides N."/>
            <person name="Ivanova N."/>
            <person name="Pagani I."/>
            <person name="Kruse T."/>
            <person name="de Vos W.M."/>
            <person name="Boon N."/>
            <person name="Smidt H."/>
            <person name="Woyke T."/>
        </authorList>
    </citation>
    <scope>NUCLEOTIDE SEQUENCE [LARGE SCALE GENOMIC DNA]</scope>
    <source>
        <strain evidence="3">LMG P-21439 / DCA1</strain>
    </source>
</reference>
<keyword evidence="1" id="KW-0472">Membrane</keyword>
<dbReference type="HOGENOM" id="CLU_149197_1_0_9"/>
<dbReference type="AlphaFoldDB" id="L0F936"/>
<evidence type="ECO:0000256" key="1">
    <source>
        <dbReference type="SAM" id="Phobius"/>
    </source>
</evidence>
<feature type="transmembrane region" description="Helical" evidence="1">
    <location>
        <begin position="102"/>
        <end position="120"/>
    </location>
</feature>
<dbReference type="eggNOG" id="ENOG50337DJ">
    <property type="taxonomic scope" value="Bacteria"/>
</dbReference>
<dbReference type="Pfam" id="PF12670">
    <property type="entry name" value="DUF3792"/>
    <property type="match status" value="1"/>
</dbReference>
<dbReference type="EMBL" id="CP003344">
    <property type="protein sequence ID" value="AGA69510.1"/>
    <property type="molecule type" value="Genomic_DNA"/>
</dbReference>
<dbReference type="KEGG" id="ddl:Desdi_2067"/>
<organism evidence="2 3">
    <name type="scientific">Desulfitobacterium dichloroeliminans (strain LMG P-21439 / DCA1)</name>
    <dbReference type="NCBI Taxonomy" id="871963"/>
    <lineage>
        <taxon>Bacteria</taxon>
        <taxon>Bacillati</taxon>
        <taxon>Bacillota</taxon>
        <taxon>Clostridia</taxon>
        <taxon>Eubacteriales</taxon>
        <taxon>Desulfitobacteriaceae</taxon>
        <taxon>Desulfitobacterium</taxon>
    </lineage>
</organism>
<proteinExistence type="predicted"/>
<name>L0F936_DESDL</name>
<gene>
    <name evidence="2" type="ordered locus">Desdi_2067</name>
</gene>
<evidence type="ECO:0000313" key="2">
    <source>
        <dbReference type="EMBL" id="AGA69510.1"/>
    </source>
</evidence>
<sequence>MSKSFQLNLVLKGILIASGVALLLSLILSLLFTFTPLRESSSAYNFIVGVSVFVAAVVTAYRAGTKGLYYGIGIGMVFIVLLLLLFTVLSPDTLSWLALGEKSIICIATGGIGGIIGVIIRR</sequence>
<protein>
    <submittedName>
        <fullName evidence="2">Putative membrane protein, TIGR04086 family/integral membrane protein, TIGR04097 family</fullName>
    </submittedName>
</protein>
<feature type="transmembrane region" description="Helical" evidence="1">
    <location>
        <begin position="43"/>
        <end position="61"/>
    </location>
</feature>
<accession>L0F936</accession>
<dbReference type="RefSeq" id="WP_015262490.1">
    <property type="nucleotide sequence ID" value="NC_019903.1"/>
</dbReference>
<evidence type="ECO:0000313" key="3">
    <source>
        <dbReference type="Proteomes" id="UP000010797"/>
    </source>
</evidence>
<dbReference type="NCBIfam" id="TIGR04086">
    <property type="entry name" value="TIGR04086_membr"/>
    <property type="match status" value="1"/>
</dbReference>
<dbReference type="InterPro" id="IPR023804">
    <property type="entry name" value="DUF3792_TM"/>
</dbReference>
<dbReference type="Proteomes" id="UP000010797">
    <property type="component" value="Chromosome"/>
</dbReference>